<dbReference type="GeneID" id="6085601"/>
<dbReference type="KEGG" id="lbc:LACBIDRAFT_316609"/>
<accession>B0E195</accession>
<proteinExistence type="predicted"/>
<organism evidence="2">
    <name type="scientific">Laccaria bicolor (strain S238N-H82 / ATCC MYA-4686)</name>
    <name type="common">Bicoloured deceiver</name>
    <name type="synonym">Laccaria laccata var. bicolor</name>
    <dbReference type="NCBI Taxonomy" id="486041"/>
    <lineage>
        <taxon>Eukaryota</taxon>
        <taxon>Fungi</taxon>
        <taxon>Dikarya</taxon>
        <taxon>Basidiomycota</taxon>
        <taxon>Agaricomycotina</taxon>
        <taxon>Agaricomycetes</taxon>
        <taxon>Agaricomycetidae</taxon>
        <taxon>Agaricales</taxon>
        <taxon>Agaricineae</taxon>
        <taxon>Hydnangiaceae</taxon>
        <taxon>Laccaria</taxon>
    </lineage>
</organism>
<keyword evidence="2" id="KW-1185">Reference proteome</keyword>
<dbReference type="OrthoDB" id="10528064at2759"/>
<reference evidence="1 2" key="1">
    <citation type="journal article" date="2008" name="Nature">
        <title>The genome of Laccaria bicolor provides insights into mycorrhizal symbiosis.</title>
        <authorList>
            <person name="Martin F."/>
            <person name="Aerts A."/>
            <person name="Ahren D."/>
            <person name="Brun A."/>
            <person name="Danchin E.G.J."/>
            <person name="Duchaussoy F."/>
            <person name="Gibon J."/>
            <person name="Kohler A."/>
            <person name="Lindquist E."/>
            <person name="Pereda V."/>
            <person name="Salamov A."/>
            <person name="Shapiro H.J."/>
            <person name="Wuyts J."/>
            <person name="Blaudez D."/>
            <person name="Buee M."/>
            <person name="Brokstein P."/>
            <person name="Canbaeck B."/>
            <person name="Cohen D."/>
            <person name="Courty P.E."/>
            <person name="Coutinho P.M."/>
            <person name="Delaruelle C."/>
            <person name="Detter J.C."/>
            <person name="Deveau A."/>
            <person name="DiFazio S."/>
            <person name="Duplessis S."/>
            <person name="Fraissinet-Tachet L."/>
            <person name="Lucic E."/>
            <person name="Frey-Klett P."/>
            <person name="Fourrey C."/>
            <person name="Feussner I."/>
            <person name="Gay G."/>
            <person name="Grimwood J."/>
            <person name="Hoegger P.J."/>
            <person name="Jain P."/>
            <person name="Kilaru S."/>
            <person name="Labbe J."/>
            <person name="Lin Y.C."/>
            <person name="Legue V."/>
            <person name="Le Tacon F."/>
            <person name="Marmeisse R."/>
            <person name="Melayah D."/>
            <person name="Montanini B."/>
            <person name="Muratet M."/>
            <person name="Nehls U."/>
            <person name="Niculita-Hirzel H."/>
            <person name="Oudot-Le Secq M.P."/>
            <person name="Peter M."/>
            <person name="Quesneville H."/>
            <person name="Rajashekar B."/>
            <person name="Reich M."/>
            <person name="Rouhier N."/>
            <person name="Schmutz J."/>
            <person name="Yin T."/>
            <person name="Chalot M."/>
            <person name="Henrissat B."/>
            <person name="Kuees U."/>
            <person name="Lucas S."/>
            <person name="Van de Peer Y."/>
            <person name="Podila G.K."/>
            <person name="Polle A."/>
            <person name="Pukkila P.J."/>
            <person name="Richardson P.M."/>
            <person name="Rouze P."/>
            <person name="Sanders I.R."/>
            <person name="Stajich J.E."/>
            <person name="Tunlid A."/>
            <person name="Tuskan G."/>
            <person name="Grigoriev I.V."/>
        </authorList>
    </citation>
    <scope>NUCLEOTIDE SEQUENCE [LARGE SCALE GENOMIC DNA]</scope>
    <source>
        <strain evidence="2">S238N-H82 / ATCC MYA-4686</strain>
    </source>
</reference>
<evidence type="ECO:0000313" key="1">
    <source>
        <dbReference type="EMBL" id="EDQ99384.1"/>
    </source>
</evidence>
<gene>
    <name evidence="1" type="ORF">LACBIDRAFT_316609</name>
</gene>
<sequence length="53" mass="5872">MTLPTGVYRIVQWGQPQLLTVENGHVTALPPGRALLRGQEWFIKTLENGTVAI</sequence>
<dbReference type="RefSeq" id="XP_001889935.1">
    <property type="nucleotide sequence ID" value="XM_001889900.1"/>
</dbReference>
<dbReference type="HOGENOM" id="CLU_3069109_0_0_1"/>
<dbReference type="InParanoid" id="B0E195"/>
<dbReference type="EMBL" id="DS547165">
    <property type="protein sequence ID" value="EDQ99384.1"/>
    <property type="molecule type" value="Genomic_DNA"/>
</dbReference>
<dbReference type="Proteomes" id="UP000001194">
    <property type="component" value="Unassembled WGS sequence"/>
</dbReference>
<evidence type="ECO:0000313" key="2">
    <source>
        <dbReference type="Proteomes" id="UP000001194"/>
    </source>
</evidence>
<dbReference type="AlphaFoldDB" id="B0E195"/>
<protein>
    <submittedName>
        <fullName evidence="1">Predicted protein</fullName>
    </submittedName>
</protein>
<name>B0E195_LACBS</name>